<comment type="caution">
    <text evidence="1">The sequence shown here is derived from an EMBL/GenBank/DDBJ whole genome shotgun (WGS) entry which is preliminary data.</text>
</comment>
<keyword evidence="2" id="KW-1185">Reference proteome</keyword>
<dbReference type="EMBL" id="VYUY01000001">
    <property type="protein sequence ID" value="KAA9136212.1"/>
    <property type="molecule type" value="Genomic_DNA"/>
</dbReference>
<proteinExistence type="predicted"/>
<protein>
    <recommendedName>
        <fullName evidence="3">WXG100 family type VII secretion target</fullName>
    </recommendedName>
</protein>
<organism evidence="1 2">
    <name type="scientific">Microbacterium caowuchunii</name>
    <dbReference type="NCBI Taxonomy" id="2614638"/>
    <lineage>
        <taxon>Bacteria</taxon>
        <taxon>Bacillati</taxon>
        <taxon>Actinomycetota</taxon>
        <taxon>Actinomycetes</taxon>
        <taxon>Micrococcales</taxon>
        <taxon>Microbacteriaceae</taxon>
        <taxon>Microbacterium</taxon>
    </lineage>
</organism>
<dbReference type="RefSeq" id="WP_150891402.1">
    <property type="nucleotide sequence ID" value="NZ_VYUY01000001.1"/>
</dbReference>
<dbReference type="AlphaFoldDB" id="A0A5N0TMC9"/>
<accession>A0A5N0TMC9</accession>
<dbReference type="Proteomes" id="UP000326838">
    <property type="component" value="Unassembled WGS sequence"/>
</dbReference>
<name>A0A5N0TMC9_9MICO</name>
<evidence type="ECO:0008006" key="3">
    <source>
        <dbReference type="Google" id="ProtNLM"/>
    </source>
</evidence>
<sequence length="386" mass="40556">MAIEMRMPGSPSSVKAVADWLDSVKDAVSNVDVDLAQAKGESDYYWRGQSGRAWGSAVSTVRERAQDLPGFLGDAVEVFRAYANRLKRVQEDFDTLLHQAGEVGLTVVGKTVFPPTTTLDYCPAPGAPEEDLEEYDDYLRKVASYRDLGEKVGTRIGKLDAWIGEKIVPLIARIANLKPLDGTVKALSDNGNAAPAELALEAYKTYLDGNLSRWREHHDALQEAADAFRGQLRSGNPALSAAADAADPRAMGRSIAELGERIGKVSKLAKGLPVAGHMLDIVSIADELAGGGSLSSALAELGGSMGGGALGGGGAAALAGAIGSNPIGWVVGGTIVGGVTIGAGSRYLWEAAVPLNTRESIDSYFTDGKPRLDGYIPPSSRAYRGR</sequence>
<reference evidence="2" key="1">
    <citation type="submission" date="2019-09" db="EMBL/GenBank/DDBJ databases">
        <title>Mumia zhuanghuii sp. nov. isolated from the intestinal contents of plateau pika (Ochotona curzoniae) in the Qinghai-Tibet plateau of China.</title>
        <authorList>
            <person name="Tian Z."/>
        </authorList>
    </citation>
    <scope>NUCLEOTIDE SEQUENCE [LARGE SCALE GENOMIC DNA]</scope>
    <source>
        <strain evidence="2">L-033</strain>
    </source>
</reference>
<gene>
    <name evidence="1" type="ORF">F6B40_00075</name>
</gene>
<evidence type="ECO:0000313" key="1">
    <source>
        <dbReference type="EMBL" id="KAA9136212.1"/>
    </source>
</evidence>
<evidence type="ECO:0000313" key="2">
    <source>
        <dbReference type="Proteomes" id="UP000326838"/>
    </source>
</evidence>